<accession>A0ABW5AV43</accession>
<dbReference type="Proteomes" id="UP001597344">
    <property type="component" value="Unassembled WGS sequence"/>
</dbReference>
<evidence type="ECO:0000313" key="2">
    <source>
        <dbReference type="Proteomes" id="UP001597344"/>
    </source>
</evidence>
<evidence type="ECO:0008006" key="3">
    <source>
        <dbReference type="Google" id="ProtNLM"/>
    </source>
</evidence>
<dbReference type="EMBL" id="JBHUHY010000003">
    <property type="protein sequence ID" value="MFD2186170.1"/>
    <property type="molecule type" value="Genomic_DNA"/>
</dbReference>
<reference evidence="2" key="1">
    <citation type="journal article" date="2019" name="Int. J. Syst. Evol. Microbiol.">
        <title>The Global Catalogue of Microorganisms (GCM) 10K type strain sequencing project: providing services to taxonomists for standard genome sequencing and annotation.</title>
        <authorList>
            <consortium name="The Broad Institute Genomics Platform"/>
            <consortium name="The Broad Institute Genome Sequencing Center for Infectious Disease"/>
            <person name="Wu L."/>
            <person name="Ma J."/>
        </authorList>
    </citation>
    <scope>NUCLEOTIDE SEQUENCE [LARGE SCALE GENOMIC DNA]</scope>
    <source>
        <strain evidence="2">DT92</strain>
    </source>
</reference>
<comment type="caution">
    <text evidence="1">The sequence shown here is derived from an EMBL/GenBank/DDBJ whole genome shotgun (WGS) entry which is preliminary data.</text>
</comment>
<name>A0ABW5AV43_9FLAO</name>
<proteinExistence type="predicted"/>
<sequence>MKKFFLIGTVLLCYACNNDDDQTQDPVFCTEELRAGLEVTVKDGIAGEFLTEGVTVVAIDNEYKETLENFTGANNFIGAFERAGTYIITVSKNGYTNKTSEPIVVGEDICHVITESLEVILEKQ</sequence>
<protein>
    <recommendedName>
        <fullName evidence="3">Carboxypeptidase regulatory-like domain-containing protein</fullName>
    </recommendedName>
</protein>
<organism evidence="1 2">
    <name type="scientific">Aquimarina celericrescens</name>
    <dbReference type="NCBI Taxonomy" id="1964542"/>
    <lineage>
        <taxon>Bacteria</taxon>
        <taxon>Pseudomonadati</taxon>
        <taxon>Bacteroidota</taxon>
        <taxon>Flavobacteriia</taxon>
        <taxon>Flavobacteriales</taxon>
        <taxon>Flavobacteriaceae</taxon>
        <taxon>Aquimarina</taxon>
    </lineage>
</organism>
<dbReference type="RefSeq" id="WP_378319150.1">
    <property type="nucleotide sequence ID" value="NZ_JBHUHY010000003.1"/>
</dbReference>
<gene>
    <name evidence="1" type="ORF">ACFSJT_05160</name>
</gene>
<keyword evidence="2" id="KW-1185">Reference proteome</keyword>
<evidence type="ECO:0000313" key="1">
    <source>
        <dbReference type="EMBL" id="MFD2186170.1"/>
    </source>
</evidence>